<evidence type="ECO:0000256" key="5">
    <source>
        <dbReference type="ARBA" id="ARBA00023136"/>
    </source>
</evidence>
<feature type="transmembrane region" description="Helical" evidence="6">
    <location>
        <begin position="60"/>
        <end position="78"/>
    </location>
</feature>
<keyword evidence="5 6" id="KW-0472">Membrane</keyword>
<feature type="transmembrane region" description="Helical" evidence="6">
    <location>
        <begin position="21"/>
        <end position="54"/>
    </location>
</feature>
<evidence type="ECO:0000256" key="3">
    <source>
        <dbReference type="ARBA" id="ARBA00022692"/>
    </source>
</evidence>
<reference evidence="7 8" key="1">
    <citation type="submission" date="2019-07" db="EMBL/GenBank/DDBJ databases">
        <title>Whole genome shotgun sequence of Swaminathania salitolerans NBRC 104436.</title>
        <authorList>
            <person name="Hosoyama A."/>
            <person name="Uohara A."/>
            <person name="Ohji S."/>
            <person name="Ichikawa N."/>
        </authorList>
    </citation>
    <scope>NUCLEOTIDE SEQUENCE [LARGE SCALE GENOMIC DNA]</scope>
    <source>
        <strain evidence="7 8">NBRC 104436</strain>
    </source>
</reference>
<evidence type="ECO:0000256" key="4">
    <source>
        <dbReference type="ARBA" id="ARBA00022989"/>
    </source>
</evidence>
<proteinExistence type="predicted"/>
<dbReference type="RefSeq" id="WP_147092044.1">
    <property type="nucleotide sequence ID" value="NZ_BJVC01000001.1"/>
</dbReference>
<evidence type="ECO:0000256" key="2">
    <source>
        <dbReference type="ARBA" id="ARBA00022475"/>
    </source>
</evidence>
<evidence type="ECO:0000313" key="7">
    <source>
        <dbReference type="EMBL" id="GEL01012.1"/>
    </source>
</evidence>
<dbReference type="Proteomes" id="UP000321405">
    <property type="component" value="Unassembled WGS sequence"/>
</dbReference>
<organism evidence="7 8">
    <name type="scientific">Swaminathania salitolerans</name>
    <dbReference type="NCBI Taxonomy" id="182838"/>
    <lineage>
        <taxon>Bacteria</taxon>
        <taxon>Pseudomonadati</taxon>
        <taxon>Pseudomonadota</taxon>
        <taxon>Alphaproteobacteria</taxon>
        <taxon>Acetobacterales</taxon>
        <taxon>Acetobacteraceae</taxon>
        <taxon>Swaminathania</taxon>
    </lineage>
</organism>
<evidence type="ECO:0008006" key="9">
    <source>
        <dbReference type="Google" id="ProtNLM"/>
    </source>
</evidence>
<feature type="transmembrane region" description="Helical" evidence="6">
    <location>
        <begin position="124"/>
        <end position="141"/>
    </location>
</feature>
<accession>A0A511BLN9</accession>
<keyword evidence="8" id="KW-1185">Reference proteome</keyword>
<evidence type="ECO:0000256" key="6">
    <source>
        <dbReference type="SAM" id="Phobius"/>
    </source>
</evidence>
<dbReference type="Pfam" id="PF06146">
    <property type="entry name" value="PsiE"/>
    <property type="match status" value="1"/>
</dbReference>
<keyword evidence="2" id="KW-1003">Cell membrane</keyword>
<evidence type="ECO:0000256" key="1">
    <source>
        <dbReference type="ARBA" id="ARBA00004651"/>
    </source>
</evidence>
<protein>
    <recommendedName>
        <fullName evidence="9">Protein PsiE</fullName>
    </recommendedName>
</protein>
<keyword evidence="4 6" id="KW-1133">Transmembrane helix</keyword>
<comment type="caution">
    <text evidence="7">The sequence shown here is derived from an EMBL/GenBank/DDBJ whole genome shotgun (WGS) entry which is preliminary data.</text>
</comment>
<evidence type="ECO:0000313" key="8">
    <source>
        <dbReference type="Proteomes" id="UP000321405"/>
    </source>
</evidence>
<gene>
    <name evidence="7" type="ORF">SSA02_01750</name>
</gene>
<dbReference type="OrthoDB" id="598027at2"/>
<dbReference type="InterPro" id="IPR020948">
    <property type="entry name" value="P_starv_induced_PsiE-like"/>
</dbReference>
<name>A0A511BLN9_9PROT</name>
<feature type="transmembrane region" description="Helical" evidence="6">
    <location>
        <begin position="99"/>
        <end position="118"/>
    </location>
</feature>
<dbReference type="AlphaFoldDB" id="A0A511BLN9"/>
<dbReference type="EMBL" id="BJVC01000001">
    <property type="protein sequence ID" value="GEL01012.1"/>
    <property type="molecule type" value="Genomic_DNA"/>
</dbReference>
<comment type="subcellular location">
    <subcellularLocation>
        <location evidence="1">Cell membrane</location>
        <topology evidence="1">Multi-pass membrane protein</topology>
    </subcellularLocation>
</comment>
<sequence length="160" mass="17670">MIRSIPGFSRLARFFDLFEEFAMLVLTLCVTAVALLGLVHVLYAVISMIATARLTPTDPVILQGLFGLCFTVLIALEFKHSILVQPETPSHSLVRMRSVLLIGMMATVRKFIVLDLNGVNVMEMLALSASVLALGIVYWLMRGRKPGQHPSEKTISAQEN</sequence>
<dbReference type="GO" id="GO:0005886">
    <property type="term" value="C:plasma membrane"/>
    <property type="evidence" value="ECO:0007669"/>
    <property type="project" value="UniProtKB-SubCell"/>
</dbReference>
<keyword evidence="3 6" id="KW-0812">Transmembrane</keyword>